<dbReference type="AlphaFoldDB" id="A0A8J7FJ00"/>
<organism evidence="1 2">
    <name type="scientific">Chitinilyticum piscinae</name>
    <dbReference type="NCBI Taxonomy" id="2866724"/>
    <lineage>
        <taxon>Bacteria</taxon>
        <taxon>Pseudomonadati</taxon>
        <taxon>Pseudomonadota</taxon>
        <taxon>Betaproteobacteria</taxon>
        <taxon>Neisseriales</taxon>
        <taxon>Chitinibacteraceae</taxon>
        <taxon>Chitinilyticum</taxon>
    </lineage>
</organism>
<proteinExistence type="predicted"/>
<reference evidence="1 2" key="1">
    <citation type="submission" date="2020-10" db="EMBL/GenBank/DDBJ databases">
        <title>The genome sequence of Chitinilyticum litopenaei 4Y14.</title>
        <authorList>
            <person name="Liu Y."/>
        </authorList>
    </citation>
    <scope>NUCLEOTIDE SEQUENCE [LARGE SCALE GENOMIC DNA]</scope>
    <source>
        <strain evidence="1 2">4Y14</strain>
    </source>
</reference>
<evidence type="ECO:0000313" key="1">
    <source>
        <dbReference type="EMBL" id="MBE9608702.1"/>
    </source>
</evidence>
<accession>A0A8J7FJ00</accession>
<gene>
    <name evidence="1" type="ORF">INR99_05000</name>
</gene>
<protein>
    <submittedName>
        <fullName evidence="1">Uncharacterized protein</fullName>
    </submittedName>
</protein>
<comment type="caution">
    <text evidence="1">The sequence shown here is derived from an EMBL/GenBank/DDBJ whole genome shotgun (WGS) entry which is preliminary data.</text>
</comment>
<name>A0A8J7FJ00_9NEIS</name>
<evidence type="ECO:0000313" key="2">
    <source>
        <dbReference type="Proteomes" id="UP000604481"/>
    </source>
</evidence>
<keyword evidence="2" id="KW-1185">Reference proteome</keyword>
<dbReference type="RefSeq" id="WP_194115231.1">
    <property type="nucleotide sequence ID" value="NZ_JADFUA010000002.1"/>
</dbReference>
<sequence length="138" mass="14936">MRQQADLRQGSRQALEAGLLALLGEAIRAYFPEPDESHPALWTSLVFQHLRSGIRGGDAIAIGLACQLLVADAMLPFGKLIKSNLARALKQKAPLLSPAQGAMLISVTQRLTALPYAPRELEDYRKLVKTLQSCGMAG</sequence>
<dbReference type="Proteomes" id="UP000604481">
    <property type="component" value="Unassembled WGS sequence"/>
</dbReference>
<dbReference type="EMBL" id="JADFUA010000002">
    <property type="protein sequence ID" value="MBE9608702.1"/>
    <property type="molecule type" value="Genomic_DNA"/>
</dbReference>